<protein>
    <recommendedName>
        <fullName evidence="4">Sphingomyelin phosphodiesterase 4</fullName>
    </recommendedName>
</protein>
<proteinExistence type="predicted"/>
<evidence type="ECO:0000313" key="3">
    <source>
        <dbReference type="Proteomes" id="UP000317650"/>
    </source>
</evidence>
<keyword evidence="1" id="KW-1133">Transmembrane helix</keyword>
<reference evidence="2 3" key="1">
    <citation type="journal article" date="2019" name="Nat. Plants">
        <title>Genome sequencing of Musa balbisiana reveals subgenome evolution and function divergence in polyploid bananas.</title>
        <authorList>
            <person name="Yao X."/>
        </authorList>
    </citation>
    <scope>NUCLEOTIDE SEQUENCE [LARGE SCALE GENOMIC DNA]</scope>
    <source>
        <strain evidence="3">cv. DH-PKW</strain>
        <tissue evidence="2">Leaves</tissue>
    </source>
</reference>
<keyword evidence="1" id="KW-0812">Transmembrane</keyword>
<organism evidence="2 3">
    <name type="scientific">Musa balbisiana</name>
    <name type="common">Banana</name>
    <dbReference type="NCBI Taxonomy" id="52838"/>
    <lineage>
        <taxon>Eukaryota</taxon>
        <taxon>Viridiplantae</taxon>
        <taxon>Streptophyta</taxon>
        <taxon>Embryophyta</taxon>
        <taxon>Tracheophyta</taxon>
        <taxon>Spermatophyta</taxon>
        <taxon>Magnoliopsida</taxon>
        <taxon>Liliopsida</taxon>
        <taxon>Zingiberales</taxon>
        <taxon>Musaceae</taxon>
        <taxon>Musa</taxon>
    </lineage>
</organism>
<dbReference type="EMBL" id="PYDT01000007">
    <property type="protein sequence ID" value="THU56143.1"/>
    <property type="molecule type" value="Genomic_DNA"/>
</dbReference>
<keyword evidence="3" id="KW-1185">Reference proteome</keyword>
<keyword evidence="1" id="KW-0472">Membrane</keyword>
<dbReference type="Proteomes" id="UP000317650">
    <property type="component" value="Chromosome 11"/>
</dbReference>
<feature type="transmembrane region" description="Helical" evidence="1">
    <location>
        <begin position="732"/>
        <end position="751"/>
    </location>
</feature>
<sequence length="799" mass="89629">MDSQNRAQDLATTVLAAVAPPEIAAACSAVDSFLRRHASDQSRAFFSVALPALICRIFGFDDVPPPSSSASSAAPGRPASTAWIDQAASDPALAGRLLALLAPDGILISSISAVDRHALVRYVFPIERLPEWIRFALQSDRPSSVLSDLCPLLKGRVKEDAVQGSPNQMQLNAFEYFMFWFAYYPVCRGNSESSDAIVVRKSRKFRLEKWTSSLPVLCSSSRGSRQKPECNLYLQLLYAYLHAFVPKNRLSYQPYRSSLLHYSLSYDDTAFLQAEFLVYTFVHFWMIDNDFSPLPMNVCRSFGLSFPYKAVLGEAPPTAGLGDVLKVLVKYLNCDSTVSGTETRHMVYGESPKSKGSLDVLNSRNVMLYCENSVGSWNAVIQRPLYRFILRSFLFCPIGASIKNASQVFYLWMSYLEPWNTSPEEFSKFDPAEMKKEVGGNENIDKSSKGKQGRNIDLQYSPAWESYVLSNYLFYSSLVMHFLGFAHKFLHTNVESVIQMIHKVLKILTSSKELLDLIRKVDVVFHSKPARPSAYSSNDAYKYIPSICEQLQDWEDGLCESDADGSFLHENWNHDLRLFSDGEDGAHNLLQLLVLRAEHEIQISSGDVSNSIQALDAIRSQMNILFGSPLKKPHTSMSQADDPHHGRGEIFTPKHPGIGQRTWADVRYKGDWMRRPISDTEVAWLARLLIRFSNWLNESFGLDHVDDSDSAGPTIVEFGRTEVCNVEGPKEALNMVLALLGSWLSLFRNAVVRFMRAHRIKINLRVLASKKFVMLLLLYAVFCAAKKVLSAAFATVAPA</sequence>
<dbReference type="AlphaFoldDB" id="A0A4S8J402"/>
<accession>A0A4S8J402</accession>
<dbReference type="PANTHER" id="PTHR31801">
    <property type="entry name" value="ALTERED INHERITANCE OF MITOCHONDRIA PROTEIN 24, MITOCHONDRIAL"/>
    <property type="match status" value="1"/>
</dbReference>
<dbReference type="PANTHER" id="PTHR31801:SF1">
    <property type="entry name" value="SPHINGOMYELIN PHOSPHODIESTERASE"/>
    <property type="match status" value="1"/>
</dbReference>
<gene>
    <name evidence="2" type="ORF">C4D60_Mb11t14150</name>
</gene>
<feature type="transmembrane region" description="Helical" evidence="1">
    <location>
        <begin position="772"/>
        <end position="797"/>
    </location>
</feature>
<evidence type="ECO:0000313" key="2">
    <source>
        <dbReference type="EMBL" id="THU56143.1"/>
    </source>
</evidence>
<name>A0A4S8J402_MUSBA</name>
<evidence type="ECO:0000256" key="1">
    <source>
        <dbReference type="SAM" id="Phobius"/>
    </source>
</evidence>
<comment type="caution">
    <text evidence="2">The sequence shown here is derived from an EMBL/GenBank/DDBJ whole genome shotgun (WGS) entry which is preliminary data.</text>
</comment>
<dbReference type="STRING" id="52838.A0A4S8J402"/>
<evidence type="ECO:0008006" key="4">
    <source>
        <dbReference type="Google" id="ProtNLM"/>
    </source>
</evidence>